<proteinExistence type="inferred from homology"/>
<name>A0A1S0TV72_LOALO</name>
<dbReference type="AlphaFoldDB" id="A0A1S0TV72"/>
<evidence type="ECO:0000256" key="1">
    <source>
        <dbReference type="ARBA" id="ARBA00004370"/>
    </source>
</evidence>
<keyword evidence="6" id="KW-0325">Glycoprotein</keyword>
<accession>A0A1S0TV72</accession>
<evidence type="ECO:0000256" key="5">
    <source>
        <dbReference type="ARBA" id="ARBA00023136"/>
    </source>
</evidence>
<dbReference type="InterPro" id="IPR002159">
    <property type="entry name" value="CD36_fam"/>
</dbReference>
<evidence type="ECO:0000256" key="3">
    <source>
        <dbReference type="ARBA" id="ARBA00022692"/>
    </source>
</evidence>
<dbReference type="RefSeq" id="XP_003143210.1">
    <property type="nucleotide sequence ID" value="XM_003143162.1"/>
</dbReference>
<keyword evidence="4 7" id="KW-1133">Transmembrane helix</keyword>
<organism evidence="8">
    <name type="scientific">Loa loa</name>
    <name type="common">Eye worm</name>
    <name type="synonym">Filaria loa</name>
    <dbReference type="NCBI Taxonomy" id="7209"/>
    <lineage>
        <taxon>Eukaryota</taxon>
        <taxon>Metazoa</taxon>
        <taxon>Ecdysozoa</taxon>
        <taxon>Nematoda</taxon>
        <taxon>Chromadorea</taxon>
        <taxon>Rhabditida</taxon>
        <taxon>Spirurina</taxon>
        <taxon>Spiruromorpha</taxon>
        <taxon>Filarioidea</taxon>
        <taxon>Onchocercidae</taxon>
        <taxon>Loa</taxon>
    </lineage>
</organism>
<feature type="transmembrane region" description="Helical" evidence="7">
    <location>
        <begin position="62"/>
        <end position="86"/>
    </location>
</feature>
<reference evidence="8" key="1">
    <citation type="submission" date="2012-04" db="EMBL/GenBank/DDBJ databases">
        <title>The Genome Sequence of Loa loa.</title>
        <authorList>
            <consortium name="The Broad Institute Genome Sequencing Platform"/>
            <consortium name="Broad Institute Genome Sequencing Center for Infectious Disease"/>
            <person name="Nutman T.B."/>
            <person name="Fink D.L."/>
            <person name="Russ C."/>
            <person name="Young S."/>
            <person name="Zeng Q."/>
            <person name="Gargeya S."/>
            <person name="Alvarado L."/>
            <person name="Berlin A."/>
            <person name="Chapman S.B."/>
            <person name="Chen Z."/>
            <person name="Freedman E."/>
            <person name="Gellesch M."/>
            <person name="Goldberg J."/>
            <person name="Griggs A."/>
            <person name="Gujja S."/>
            <person name="Heilman E.R."/>
            <person name="Heiman D."/>
            <person name="Howarth C."/>
            <person name="Mehta T."/>
            <person name="Neiman D."/>
            <person name="Pearson M."/>
            <person name="Roberts A."/>
            <person name="Saif S."/>
            <person name="Shea T."/>
            <person name="Shenoy N."/>
            <person name="Sisk P."/>
            <person name="Stolte C."/>
            <person name="Sykes S."/>
            <person name="White J."/>
            <person name="Yandava C."/>
            <person name="Haas B."/>
            <person name="Henn M.R."/>
            <person name="Nusbaum C."/>
            <person name="Birren B."/>
        </authorList>
    </citation>
    <scope>NUCLEOTIDE SEQUENCE [LARGE SCALE GENOMIC DNA]</scope>
</reference>
<comment type="subcellular location">
    <subcellularLocation>
        <location evidence="1">Membrane</location>
    </subcellularLocation>
</comment>
<evidence type="ECO:0000256" key="7">
    <source>
        <dbReference type="SAM" id="Phobius"/>
    </source>
</evidence>
<dbReference type="KEGG" id="loa:LOAG_07629"/>
<evidence type="ECO:0000256" key="6">
    <source>
        <dbReference type="ARBA" id="ARBA00023180"/>
    </source>
</evidence>
<keyword evidence="5 7" id="KW-0472">Membrane</keyword>
<dbReference type="InParanoid" id="A0A1S0TV72"/>
<keyword evidence="3 7" id="KW-0812">Transmembrane</keyword>
<evidence type="ECO:0000313" key="8">
    <source>
        <dbReference type="EMBL" id="EFO20859.1"/>
    </source>
</evidence>
<dbReference type="GeneID" id="9945053"/>
<sequence>MQIDIQLMVSFPMFRTNESTIATRLPNLMTPMMLIRVHGELSDDLFQMLFIGIMLIPKCVGWIRLILIILGACILIGYVYCLHFFLPPQQTFEESYKYLLPREAEIILNVKTMLFFQLPVNIEA</sequence>
<dbReference type="EMBL" id="JH712084">
    <property type="protein sequence ID" value="EFO20859.1"/>
    <property type="molecule type" value="Genomic_DNA"/>
</dbReference>
<dbReference type="GO" id="GO:0016020">
    <property type="term" value="C:membrane"/>
    <property type="evidence" value="ECO:0007669"/>
    <property type="project" value="UniProtKB-SubCell"/>
</dbReference>
<gene>
    <name evidence="8" type="ORF">LOAG_07629</name>
</gene>
<dbReference type="Pfam" id="PF01130">
    <property type="entry name" value="CD36"/>
    <property type="match status" value="1"/>
</dbReference>
<evidence type="ECO:0000256" key="4">
    <source>
        <dbReference type="ARBA" id="ARBA00022989"/>
    </source>
</evidence>
<evidence type="ECO:0000256" key="2">
    <source>
        <dbReference type="ARBA" id="ARBA00010532"/>
    </source>
</evidence>
<dbReference type="CTD" id="9945053"/>
<protein>
    <submittedName>
        <fullName evidence="8">Uncharacterized protein</fullName>
    </submittedName>
</protein>
<comment type="similarity">
    <text evidence="2">Belongs to the CD36 family.</text>
</comment>